<keyword evidence="3" id="KW-0328">Glycosyltransferase</keyword>
<evidence type="ECO:0000313" key="8">
    <source>
        <dbReference type="Proteomes" id="UP000306402"/>
    </source>
</evidence>
<reference evidence="7 8" key="1">
    <citation type="submission" date="2019-05" db="EMBL/GenBank/DDBJ databases">
        <authorList>
            <person name="Qu J.-H."/>
        </authorList>
    </citation>
    <scope>NUCLEOTIDE SEQUENCE [LARGE SCALE GENOMIC DNA]</scope>
    <source>
        <strain evidence="7 8">T17</strain>
    </source>
</reference>
<evidence type="ECO:0000256" key="5">
    <source>
        <dbReference type="ARBA" id="ARBA00023136"/>
    </source>
</evidence>
<dbReference type="EMBL" id="VCEJ01000005">
    <property type="protein sequence ID" value="TLU99558.1"/>
    <property type="molecule type" value="Genomic_DNA"/>
</dbReference>
<dbReference type="AlphaFoldDB" id="A0A5R9KU07"/>
<keyword evidence="2" id="KW-1003">Cell membrane</keyword>
<dbReference type="CDD" id="cd00761">
    <property type="entry name" value="Glyco_tranf_GTA_type"/>
    <property type="match status" value="1"/>
</dbReference>
<evidence type="ECO:0000259" key="6">
    <source>
        <dbReference type="Pfam" id="PF00535"/>
    </source>
</evidence>
<dbReference type="OrthoDB" id="114108at2"/>
<evidence type="ECO:0000256" key="1">
    <source>
        <dbReference type="ARBA" id="ARBA00004236"/>
    </source>
</evidence>
<dbReference type="GO" id="GO:0016757">
    <property type="term" value="F:glycosyltransferase activity"/>
    <property type="evidence" value="ECO:0007669"/>
    <property type="project" value="UniProtKB-KW"/>
</dbReference>
<dbReference type="PANTHER" id="PTHR43646">
    <property type="entry name" value="GLYCOSYLTRANSFERASE"/>
    <property type="match status" value="1"/>
</dbReference>
<evidence type="ECO:0000256" key="4">
    <source>
        <dbReference type="ARBA" id="ARBA00022679"/>
    </source>
</evidence>
<sequence length="421" mass="48210">MIVGQSLSKSETLVTKVQSSKVENVTLSFYSGRKDCAANAYEVCVIVPVRNEANHLYQTLDALRLQVGLNCMPLPPDIYEVLVLVNNSSDDSCQIARQYVADFPDFNLSVANIHLDESQAHIGTVRRLLMDEAYKRLTRSFSQKRIIASTDGDTLVDSQWISQIIAEIDKGNDAVGGRILTRRESGNGRAYHLRDVTYRCLLAQAECILDPQIHNPYPCHHQYFGANMAVTADMYQQAGRLPVVPFLEDVAFHKALVDHDAKIRNSFSVKVYTSSRKDGRVAVGFSEQLRRWQNEEKIYQTQMVEDVQVLLDMFRVRNFLRKSWSSYQQNQKIDAHDLEQFAIMFDMDCELIKAKIVEAKHFGQFWHAFSETTAKSLHRTVTFQPIKQAILQLRKFIKNADFISSQRNLNDNFQPVSYVRV</sequence>
<keyword evidence="4 7" id="KW-0808">Transferase</keyword>
<dbReference type="Proteomes" id="UP000306402">
    <property type="component" value="Unassembled WGS sequence"/>
</dbReference>
<dbReference type="GO" id="GO:0005886">
    <property type="term" value="C:plasma membrane"/>
    <property type="evidence" value="ECO:0007669"/>
    <property type="project" value="UniProtKB-SubCell"/>
</dbReference>
<evidence type="ECO:0000256" key="3">
    <source>
        <dbReference type="ARBA" id="ARBA00022676"/>
    </source>
</evidence>
<accession>A0A5R9KU07</accession>
<comment type="caution">
    <text evidence="7">The sequence shown here is derived from an EMBL/GenBank/DDBJ whole genome shotgun (WGS) entry which is preliminary data.</text>
</comment>
<protein>
    <submittedName>
        <fullName evidence="7">Glycosyltransferase family 2 protein</fullName>
    </submittedName>
</protein>
<dbReference type="InterPro" id="IPR001173">
    <property type="entry name" value="Glyco_trans_2-like"/>
</dbReference>
<dbReference type="InterPro" id="IPR029044">
    <property type="entry name" value="Nucleotide-diphossugar_trans"/>
</dbReference>
<evidence type="ECO:0000313" key="7">
    <source>
        <dbReference type="EMBL" id="TLU99558.1"/>
    </source>
</evidence>
<keyword evidence="5" id="KW-0472">Membrane</keyword>
<dbReference type="SUPFAM" id="SSF53448">
    <property type="entry name" value="Nucleotide-diphospho-sugar transferases"/>
    <property type="match status" value="1"/>
</dbReference>
<dbReference type="Gene3D" id="3.90.550.10">
    <property type="entry name" value="Spore Coat Polysaccharide Biosynthesis Protein SpsA, Chain A"/>
    <property type="match status" value="1"/>
</dbReference>
<evidence type="ECO:0000256" key="2">
    <source>
        <dbReference type="ARBA" id="ARBA00022475"/>
    </source>
</evidence>
<gene>
    <name evidence="7" type="ORF">FEN17_23680</name>
</gene>
<name>A0A5R9KU07_9BACT</name>
<keyword evidence="8" id="KW-1185">Reference proteome</keyword>
<proteinExistence type="predicted"/>
<feature type="domain" description="Glycosyltransferase 2-like" evidence="6">
    <location>
        <begin position="44"/>
        <end position="200"/>
    </location>
</feature>
<organism evidence="7 8">
    <name type="scientific">Dyadobacter luticola</name>
    <dbReference type="NCBI Taxonomy" id="1979387"/>
    <lineage>
        <taxon>Bacteria</taxon>
        <taxon>Pseudomonadati</taxon>
        <taxon>Bacteroidota</taxon>
        <taxon>Cytophagia</taxon>
        <taxon>Cytophagales</taxon>
        <taxon>Spirosomataceae</taxon>
        <taxon>Dyadobacter</taxon>
    </lineage>
</organism>
<comment type="subcellular location">
    <subcellularLocation>
        <location evidence="1">Cell membrane</location>
    </subcellularLocation>
</comment>
<dbReference type="Pfam" id="PF00535">
    <property type="entry name" value="Glycos_transf_2"/>
    <property type="match status" value="1"/>
</dbReference>
<dbReference type="PANTHER" id="PTHR43646:SF2">
    <property type="entry name" value="GLYCOSYLTRANSFERASE 2-LIKE DOMAIN-CONTAINING PROTEIN"/>
    <property type="match status" value="1"/>
</dbReference>